<dbReference type="Proteomes" id="UP001341840">
    <property type="component" value="Unassembled WGS sequence"/>
</dbReference>
<keyword evidence="3" id="KW-0862">Zinc</keyword>
<feature type="domain" description="GRF-type" evidence="7">
    <location>
        <begin position="47"/>
        <end position="90"/>
    </location>
</feature>
<accession>A0ABU6Z2T2</accession>
<comment type="caution">
    <text evidence="8">The sequence shown here is derived from an EMBL/GenBank/DDBJ whole genome shotgun (WGS) entry which is preliminary data.</text>
</comment>
<evidence type="ECO:0000313" key="9">
    <source>
        <dbReference type="Proteomes" id="UP001341840"/>
    </source>
</evidence>
<keyword evidence="6" id="KW-1133">Transmembrane helix</keyword>
<keyword evidence="6" id="KW-0812">Transmembrane</keyword>
<evidence type="ECO:0000256" key="5">
    <source>
        <dbReference type="SAM" id="MobiDB-lite"/>
    </source>
</evidence>
<evidence type="ECO:0000313" key="8">
    <source>
        <dbReference type="EMBL" id="MED6216540.1"/>
    </source>
</evidence>
<keyword evidence="6" id="KW-0472">Membrane</keyword>
<evidence type="ECO:0000256" key="6">
    <source>
        <dbReference type="SAM" id="Phobius"/>
    </source>
</evidence>
<evidence type="ECO:0000256" key="2">
    <source>
        <dbReference type="ARBA" id="ARBA00022771"/>
    </source>
</evidence>
<name>A0ABU6Z2T2_9FABA</name>
<dbReference type="PROSITE" id="PS51999">
    <property type="entry name" value="ZF_GRF"/>
    <property type="match status" value="1"/>
</dbReference>
<keyword evidence="1" id="KW-0479">Metal-binding</keyword>
<keyword evidence="9" id="KW-1185">Reference proteome</keyword>
<proteinExistence type="predicted"/>
<evidence type="ECO:0000256" key="4">
    <source>
        <dbReference type="PROSITE-ProRule" id="PRU01343"/>
    </source>
</evidence>
<keyword evidence="2 4" id="KW-0863">Zinc-finger</keyword>
<evidence type="ECO:0000256" key="3">
    <source>
        <dbReference type="ARBA" id="ARBA00022833"/>
    </source>
</evidence>
<feature type="region of interest" description="Disordered" evidence="5">
    <location>
        <begin position="1"/>
        <end position="29"/>
    </location>
</feature>
<evidence type="ECO:0000259" key="7">
    <source>
        <dbReference type="PROSITE" id="PS51999"/>
    </source>
</evidence>
<dbReference type="EMBL" id="JASCZI010271879">
    <property type="protein sequence ID" value="MED6216540.1"/>
    <property type="molecule type" value="Genomic_DNA"/>
</dbReference>
<organism evidence="8 9">
    <name type="scientific">Stylosanthes scabra</name>
    <dbReference type="NCBI Taxonomy" id="79078"/>
    <lineage>
        <taxon>Eukaryota</taxon>
        <taxon>Viridiplantae</taxon>
        <taxon>Streptophyta</taxon>
        <taxon>Embryophyta</taxon>
        <taxon>Tracheophyta</taxon>
        <taxon>Spermatophyta</taxon>
        <taxon>Magnoliopsida</taxon>
        <taxon>eudicotyledons</taxon>
        <taxon>Gunneridae</taxon>
        <taxon>Pentapetalae</taxon>
        <taxon>rosids</taxon>
        <taxon>fabids</taxon>
        <taxon>Fabales</taxon>
        <taxon>Fabaceae</taxon>
        <taxon>Papilionoideae</taxon>
        <taxon>50 kb inversion clade</taxon>
        <taxon>dalbergioids sensu lato</taxon>
        <taxon>Dalbergieae</taxon>
        <taxon>Pterocarpus clade</taxon>
        <taxon>Stylosanthes</taxon>
    </lineage>
</organism>
<dbReference type="PANTHER" id="PTHR33248">
    <property type="entry name" value="ZINC ION-BINDING PROTEIN"/>
    <property type="match status" value="1"/>
</dbReference>
<sequence>MENDGGASSNSRRSRGPPRSRSEQSSETQGCFVGNVGEERDAVAPKCWCGVYAILYRSRTVSNPNRLFFGCPFFKANIPHCKYFKWLDEHLAELRVIVAGRSTEETQDVTEHFAMISMENRVADLELTVAVVEKKKIMSWWVVVVALAVGVVAMWVSKG</sequence>
<gene>
    <name evidence="8" type="ORF">PIB30_008525</name>
</gene>
<protein>
    <recommendedName>
        <fullName evidence="7">GRF-type domain-containing protein</fullName>
    </recommendedName>
</protein>
<feature type="transmembrane region" description="Helical" evidence="6">
    <location>
        <begin position="137"/>
        <end position="156"/>
    </location>
</feature>
<dbReference type="InterPro" id="IPR010666">
    <property type="entry name" value="Znf_GRF"/>
</dbReference>
<evidence type="ECO:0000256" key="1">
    <source>
        <dbReference type="ARBA" id="ARBA00022723"/>
    </source>
</evidence>
<reference evidence="8 9" key="1">
    <citation type="journal article" date="2023" name="Plants (Basel)">
        <title>Bridging the Gap: Combining Genomics and Transcriptomics Approaches to Understand Stylosanthes scabra, an Orphan Legume from the Brazilian Caatinga.</title>
        <authorList>
            <person name="Ferreira-Neto J.R.C."/>
            <person name="da Silva M.D."/>
            <person name="Binneck E."/>
            <person name="de Melo N.F."/>
            <person name="da Silva R.H."/>
            <person name="de Melo A.L.T.M."/>
            <person name="Pandolfi V."/>
            <person name="Bustamante F.O."/>
            <person name="Brasileiro-Vidal A.C."/>
            <person name="Benko-Iseppon A.M."/>
        </authorList>
    </citation>
    <scope>NUCLEOTIDE SEQUENCE [LARGE SCALE GENOMIC DNA]</scope>
    <source>
        <tissue evidence="8">Leaves</tissue>
    </source>
</reference>